<dbReference type="Proteomes" id="UP001159427">
    <property type="component" value="Unassembled WGS sequence"/>
</dbReference>
<dbReference type="EMBL" id="CALNXI010002517">
    <property type="protein sequence ID" value="CAH3188486.1"/>
    <property type="molecule type" value="Genomic_DNA"/>
</dbReference>
<accession>A0ABN8SCQ8</accession>
<feature type="region of interest" description="Disordered" evidence="3">
    <location>
        <begin position="29"/>
        <end position="67"/>
    </location>
</feature>
<dbReference type="SUPFAM" id="SSF56349">
    <property type="entry name" value="DNA breaking-rejoining enzymes"/>
    <property type="match status" value="1"/>
</dbReference>
<evidence type="ECO:0000313" key="6">
    <source>
        <dbReference type="Proteomes" id="UP001159427"/>
    </source>
</evidence>
<dbReference type="SUPFAM" id="SSF47823">
    <property type="entry name" value="lambda integrase-like, N-terminal domain"/>
    <property type="match status" value="1"/>
</dbReference>
<evidence type="ECO:0000313" key="5">
    <source>
        <dbReference type="EMBL" id="CAH3188486.1"/>
    </source>
</evidence>
<dbReference type="InterPro" id="IPR011010">
    <property type="entry name" value="DNA_brk_join_enz"/>
</dbReference>
<evidence type="ECO:0000259" key="4">
    <source>
        <dbReference type="PROSITE" id="PS51898"/>
    </source>
</evidence>
<feature type="domain" description="Tyr recombinase" evidence="4">
    <location>
        <begin position="595"/>
        <end position="761"/>
    </location>
</feature>
<dbReference type="Gene3D" id="1.10.150.130">
    <property type="match status" value="1"/>
</dbReference>
<dbReference type="InterPro" id="IPR052925">
    <property type="entry name" value="Phage_Integrase-like_Recomb"/>
</dbReference>
<keyword evidence="6" id="KW-1185">Reference proteome</keyword>
<name>A0ABN8SCQ8_9CNID</name>
<dbReference type="InterPro" id="IPR010998">
    <property type="entry name" value="Integrase_recombinase_N"/>
</dbReference>
<gene>
    <name evidence="5" type="ORF">PEVE_00018578</name>
</gene>
<comment type="caution">
    <text evidence="5">The sequence shown here is derived from an EMBL/GenBank/DDBJ whole genome shotgun (WGS) entry which is preliminary data.</text>
</comment>
<proteinExistence type="predicted"/>
<keyword evidence="2" id="KW-0233">DNA recombination</keyword>
<evidence type="ECO:0000256" key="3">
    <source>
        <dbReference type="SAM" id="MobiDB-lite"/>
    </source>
</evidence>
<reference evidence="5 6" key="1">
    <citation type="submission" date="2022-05" db="EMBL/GenBank/DDBJ databases">
        <authorList>
            <consortium name="Genoscope - CEA"/>
            <person name="William W."/>
        </authorList>
    </citation>
    <scope>NUCLEOTIDE SEQUENCE [LARGE SCALE GENOMIC DNA]</scope>
</reference>
<keyword evidence="1" id="KW-0238">DNA-binding</keyword>
<evidence type="ECO:0000256" key="1">
    <source>
        <dbReference type="ARBA" id="ARBA00023125"/>
    </source>
</evidence>
<dbReference type="PANTHER" id="PTHR34605:SF4">
    <property type="entry name" value="DNA ADENINE METHYLTRANSFERASE"/>
    <property type="match status" value="1"/>
</dbReference>
<evidence type="ECO:0000256" key="2">
    <source>
        <dbReference type="ARBA" id="ARBA00023172"/>
    </source>
</evidence>
<protein>
    <recommendedName>
        <fullName evidence="4">Tyr recombinase domain-containing protein</fullName>
    </recommendedName>
</protein>
<feature type="compositionally biased region" description="Basic and acidic residues" evidence="3">
    <location>
        <begin position="45"/>
        <end position="54"/>
    </location>
</feature>
<sequence length="761" mass="85940">MDESKVREIVAHNNKELLSQIKDLVSSSISDLKRSSDANSAEQMSEIKRLKRDAPPSFNKKSNEDQHKATKCVLEAVEDASSSLERDLPKTKEHLEKGMSLLKERQKLILLADKSPYGWKTVLEYKHHDLAEDDEDEKKIYRAEARAARTSKRFAARGSNSQRRGSSVARSSQLAVAHLPNAFGRLNPQFLCQLYLRFRLRKSIQFWREIDTPRFILDTIEFGYKLPLLQIPPPFVAMNNNSALQESKFVESAISELLSLECITEVFAPPAVPALQRMALDIHRLCLLASVSIDMQWIPRDLNTIADDISKFVDLDDYSINDGVFYSLDELWGPHTCDRFACYYNAKLPKFNTRFYQPGTSGVNAFAQDWSNDNNWLCPPVCLTCKVLSHLKVCNAAGTLVVPLWRSAYFWPRLCFDGLHWSGFVHDWVILPDLPNLFVRGKAKNSIFGRGSLPFPSVALRIDFSAAPRQGSGLVCEVFRFSHEVASLMDKLRSTVLASRAPGTSLNYTRIFNRWRSFATEVLGIVAVFPVEPIHCALFLQYLLDSTKSVSTINCAFYAFKWFHDLAGVGSPTSHPTVVAVKEGAIRLSSCPVKHRKEPLEAEHLRQLLERTDLNDLLQLRNLVMFVLAFSGFLRFSELSLIRAKDIKFSNGFISVFIEKSKADQLREGQSVVIAESGSSLCPVTLLKLYVNASHLSLDSDEYIFRPISASNSCKRLVSVNKPISYSTYRQSFKKSFLSAKNTYIKDSLASRLDVSKSLSL</sequence>
<dbReference type="PANTHER" id="PTHR34605">
    <property type="entry name" value="PHAGE_INTEGRASE DOMAIN-CONTAINING PROTEIN"/>
    <property type="match status" value="1"/>
</dbReference>
<organism evidence="5 6">
    <name type="scientific">Porites evermanni</name>
    <dbReference type="NCBI Taxonomy" id="104178"/>
    <lineage>
        <taxon>Eukaryota</taxon>
        <taxon>Metazoa</taxon>
        <taxon>Cnidaria</taxon>
        <taxon>Anthozoa</taxon>
        <taxon>Hexacorallia</taxon>
        <taxon>Scleractinia</taxon>
        <taxon>Fungiina</taxon>
        <taxon>Poritidae</taxon>
        <taxon>Porites</taxon>
    </lineage>
</organism>
<dbReference type="PROSITE" id="PS51898">
    <property type="entry name" value="TYR_RECOMBINASE"/>
    <property type="match status" value="1"/>
</dbReference>
<dbReference type="Gene3D" id="1.10.443.10">
    <property type="entry name" value="Intergrase catalytic core"/>
    <property type="match status" value="1"/>
</dbReference>
<dbReference type="InterPro" id="IPR013762">
    <property type="entry name" value="Integrase-like_cat_sf"/>
</dbReference>
<dbReference type="InterPro" id="IPR002104">
    <property type="entry name" value="Integrase_catalytic"/>
</dbReference>